<dbReference type="AlphaFoldDB" id="A0A9W9VK63"/>
<dbReference type="EMBL" id="JAPZBT010000001">
    <property type="protein sequence ID" value="KAJ5383814.1"/>
    <property type="molecule type" value="Genomic_DNA"/>
</dbReference>
<organism evidence="2 3">
    <name type="scientific">Penicillium concentricum</name>
    <dbReference type="NCBI Taxonomy" id="293559"/>
    <lineage>
        <taxon>Eukaryota</taxon>
        <taxon>Fungi</taxon>
        <taxon>Dikarya</taxon>
        <taxon>Ascomycota</taxon>
        <taxon>Pezizomycotina</taxon>
        <taxon>Eurotiomycetes</taxon>
        <taxon>Eurotiomycetidae</taxon>
        <taxon>Eurotiales</taxon>
        <taxon>Aspergillaceae</taxon>
        <taxon>Penicillium</taxon>
    </lineage>
</organism>
<proteinExistence type="predicted"/>
<sequence>MSDIDPNARSEVNNALISSGSAAVGQMVDTGNSSVQKRQRNKEEKERCEAAARAAKQEADAAAAAVGPKPFTSKKLKSTSLPSIDKGGVSG</sequence>
<dbReference type="GeneID" id="81458638"/>
<feature type="compositionally biased region" description="Low complexity" evidence="1">
    <location>
        <begin position="60"/>
        <end position="71"/>
    </location>
</feature>
<dbReference type="Proteomes" id="UP001147752">
    <property type="component" value="Unassembled WGS sequence"/>
</dbReference>
<reference evidence="2" key="1">
    <citation type="submission" date="2022-12" db="EMBL/GenBank/DDBJ databases">
        <authorList>
            <person name="Petersen C."/>
        </authorList>
    </citation>
    <scope>NUCLEOTIDE SEQUENCE</scope>
    <source>
        <strain evidence="2">IBT 3081</strain>
    </source>
</reference>
<dbReference type="OrthoDB" id="4188898at2759"/>
<evidence type="ECO:0000313" key="3">
    <source>
        <dbReference type="Proteomes" id="UP001147752"/>
    </source>
</evidence>
<evidence type="ECO:0000313" key="2">
    <source>
        <dbReference type="EMBL" id="KAJ5383814.1"/>
    </source>
</evidence>
<accession>A0A9W9VK63</accession>
<reference evidence="2" key="2">
    <citation type="journal article" date="2023" name="IMA Fungus">
        <title>Comparative genomic study of the Penicillium genus elucidates a diverse pangenome and 15 lateral gene transfer events.</title>
        <authorList>
            <person name="Petersen C."/>
            <person name="Sorensen T."/>
            <person name="Nielsen M.R."/>
            <person name="Sondergaard T.E."/>
            <person name="Sorensen J.L."/>
            <person name="Fitzpatrick D.A."/>
            <person name="Frisvad J.C."/>
            <person name="Nielsen K.L."/>
        </authorList>
    </citation>
    <scope>NUCLEOTIDE SEQUENCE</scope>
    <source>
        <strain evidence="2">IBT 3081</strain>
    </source>
</reference>
<keyword evidence="3" id="KW-1185">Reference proteome</keyword>
<feature type="region of interest" description="Disordered" evidence="1">
    <location>
        <begin position="23"/>
        <end position="91"/>
    </location>
</feature>
<comment type="caution">
    <text evidence="2">The sequence shown here is derived from an EMBL/GenBank/DDBJ whole genome shotgun (WGS) entry which is preliminary data.</text>
</comment>
<gene>
    <name evidence="2" type="ORF">N7517_001725</name>
</gene>
<name>A0A9W9VK63_9EURO</name>
<evidence type="ECO:0000256" key="1">
    <source>
        <dbReference type="SAM" id="MobiDB-lite"/>
    </source>
</evidence>
<feature type="compositionally biased region" description="Basic and acidic residues" evidence="1">
    <location>
        <begin position="41"/>
        <end position="59"/>
    </location>
</feature>
<dbReference type="RefSeq" id="XP_056583590.1">
    <property type="nucleotide sequence ID" value="XM_056719455.1"/>
</dbReference>
<protein>
    <submittedName>
        <fullName evidence="2">Uncharacterized protein</fullName>
    </submittedName>
</protein>